<evidence type="ECO:0000256" key="1">
    <source>
        <dbReference type="SAM" id="Phobius"/>
    </source>
</evidence>
<protein>
    <submittedName>
        <fullName evidence="2">Uncharacterized protein</fullName>
    </submittedName>
</protein>
<name>A0A0G0MQA5_YANXG</name>
<keyword evidence="1" id="KW-0812">Transmembrane</keyword>
<keyword evidence="1" id="KW-0472">Membrane</keyword>
<dbReference type="AlphaFoldDB" id="A0A0G0MQA5"/>
<accession>A0A0G0MQA5</accession>
<evidence type="ECO:0000313" key="3">
    <source>
        <dbReference type="Proteomes" id="UP000034845"/>
    </source>
</evidence>
<organism evidence="2 3">
    <name type="scientific">Yanofskybacteria sp. (strain GW2011_GWA1_39_13)</name>
    <dbReference type="NCBI Taxonomy" id="1619019"/>
    <lineage>
        <taxon>Bacteria</taxon>
        <taxon>Candidatus Yanofskyibacteriota</taxon>
    </lineage>
</organism>
<dbReference type="EMBL" id="LBWF01000001">
    <property type="protein sequence ID" value="KKR02616.1"/>
    <property type="molecule type" value="Genomic_DNA"/>
</dbReference>
<sequence length="196" mass="22242">MLINNDNLIESTVSSLYQVSDFEIGKLTVAQALEYLPGFGADANWNIVKIIMIVISVLIGIFWVRILLKTRELFSTKTDLSKNLLPPSGTTSGLDARWVEIEKHINSTREAEWKFAVIEADKLTDELLKSSGFQGDTMGDRLMNIQPGQLVTIQGLWEAHKIRNRLVHDTNYFLRYTEAKRAVGLYEKTLKELQAL</sequence>
<dbReference type="Proteomes" id="UP000034845">
    <property type="component" value="Unassembled WGS sequence"/>
</dbReference>
<reference evidence="2 3" key="1">
    <citation type="journal article" date="2015" name="Nature">
        <title>rRNA introns, odd ribosomes, and small enigmatic genomes across a large radiation of phyla.</title>
        <authorList>
            <person name="Brown C.T."/>
            <person name="Hug L.A."/>
            <person name="Thomas B.C."/>
            <person name="Sharon I."/>
            <person name="Castelle C.J."/>
            <person name="Singh A."/>
            <person name="Wilkins M.J."/>
            <person name="Williams K.H."/>
            <person name="Banfield J.F."/>
        </authorList>
    </citation>
    <scope>NUCLEOTIDE SEQUENCE [LARGE SCALE GENOMIC DNA]</scope>
    <source>
        <strain evidence="3">GW2011_GWA1_39_13</strain>
    </source>
</reference>
<gene>
    <name evidence="2" type="ORF">UT29_C0001G0096</name>
</gene>
<comment type="caution">
    <text evidence="2">The sequence shown here is derived from an EMBL/GenBank/DDBJ whole genome shotgun (WGS) entry which is preliminary data.</text>
</comment>
<proteinExistence type="predicted"/>
<feature type="transmembrane region" description="Helical" evidence="1">
    <location>
        <begin position="47"/>
        <end position="68"/>
    </location>
</feature>
<keyword evidence="1" id="KW-1133">Transmembrane helix</keyword>
<evidence type="ECO:0000313" key="2">
    <source>
        <dbReference type="EMBL" id="KKR02616.1"/>
    </source>
</evidence>